<dbReference type="AlphaFoldDB" id="P73210"/>
<dbReference type="PaxDb" id="1148-1652314"/>
<name>P73210_SYNY3</name>
<gene>
    <name evidence="1" type="ordered locus">sll1573</name>
</gene>
<evidence type="ECO:0000313" key="2">
    <source>
        <dbReference type="Proteomes" id="UP000001425"/>
    </source>
</evidence>
<dbReference type="EnsemblBacteria" id="BAA17237">
    <property type="protein sequence ID" value="BAA17237"/>
    <property type="gene ID" value="BAA17237"/>
</dbReference>
<dbReference type="EMBL" id="BA000022">
    <property type="protein sequence ID" value="BAA17237.1"/>
    <property type="molecule type" value="Genomic_DNA"/>
</dbReference>
<sequence length="104" mass="12020">MVTKFSFPGSSHQDISCQYRGRLNGGESQYTYVLQHSQLGRVEGEGWLSNHAIVQRYWVLGDRQRQSGFETFYRFNDRRYYLASGMLTGHSLTSTMEATLERQG</sequence>
<reference evidence="1 2" key="2">
    <citation type="journal article" date="1996" name="DNA Res.">
        <title>Sequence analysis of the genome of the unicellular cyanobacterium Synechocystis sp. strain PCC6803. II. Sequence determination of the entire genome and assignment of potential protein-coding regions.</title>
        <authorList>
            <person name="Kaneko T."/>
            <person name="Sato S."/>
            <person name="Kotani H."/>
            <person name="Tanaka A."/>
            <person name="Asamizu E."/>
            <person name="Nakamura Y."/>
            <person name="Miyajima N."/>
            <person name="Hirosawa M."/>
            <person name="Sugiura M."/>
            <person name="Sasamoto S."/>
            <person name="Kimura T."/>
            <person name="Hosouchi T."/>
            <person name="Matsuno A."/>
            <person name="Muraki A."/>
            <person name="Nakazaki N."/>
            <person name="Naruo K."/>
            <person name="Okumura S."/>
            <person name="Shimpo S."/>
            <person name="Takeuchi C."/>
            <person name="Wada T."/>
            <person name="Watanabe A."/>
            <person name="Yamada M."/>
            <person name="Yasuda M."/>
            <person name="Tabata S."/>
        </authorList>
    </citation>
    <scope>NUCLEOTIDE SEQUENCE [LARGE SCALE GENOMIC DNA]</scope>
    <source>
        <strain evidence="2">ATCC 27184 / PCC 6803 / Kazusa</strain>
    </source>
</reference>
<dbReference type="KEGG" id="syn:sll1573"/>
<protein>
    <submittedName>
        <fullName evidence="1">Sll1573 protein</fullName>
    </submittedName>
</protein>
<proteinExistence type="predicted"/>
<dbReference type="InParanoid" id="P73210"/>
<evidence type="ECO:0000313" key="1">
    <source>
        <dbReference type="EMBL" id="BAA17237.1"/>
    </source>
</evidence>
<dbReference type="STRING" id="1148.gene:10498100"/>
<organism evidence="1 2">
    <name type="scientific">Synechocystis sp. (strain ATCC 27184 / PCC 6803 / Kazusa)</name>
    <dbReference type="NCBI Taxonomy" id="1111708"/>
    <lineage>
        <taxon>Bacteria</taxon>
        <taxon>Bacillati</taxon>
        <taxon>Cyanobacteriota</taxon>
        <taxon>Cyanophyceae</taxon>
        <taxon>Synechococcales</taxon>
        <taxon>Merismopediaceae</taxon>
        <taxon>Synechocystis</taxon>
    </lineage>
</organism>
<keyword evidence="2" id="KW-1185">Reference proteome</keyword>
<dbReference type="PIR" id="S75323">
    <property type="entry name" value="S75323"/>
</dbReference>
<dbReference type="eggNOG" id="ENOG502ZU7W">
    <property type="taxonomic scope" value="Bacteria"/>
</dbReference>
<accession>P73210</accession>
<dbReference type="Proteomes" id="UP000001425">
    <property type="component" value="Chromosome"/>
</dbReference>
<reference evidence="1 2" key="1">
    <citation type="journal article" date="1995" name="DNA Res.">
        <title>Sequence analysis of the genome of the unicellular cyanobacterium Synechocystis sp. strain PCC6803. I. Sequence features in the 1 Mb region from map positions 64% to 92% of the genome.</title>
        <authorList>
            <person name="Kaneko T."/>
            <person name="Tanaka A."/>
            <person name="Sato S."/>
            <person name="Kotani H."/>
            <person name="Sazuka T."/>
            <person name="Miyajima N."/>
            <person name="Sugiura M."/>
            <person name="Tabata S."/>
        </authorList>
    </citation>
    <scope>NUCLEOTIDE SEQUENCE [LARGE SCALE GENOMIC DNA]</scope>
    <source>
        <strain evidence="2">ATCC 27184 / PCC 6803 / Kazusa</strain>
    </source>
</reference>